<organism evidence="2 3">
    <name type="scientific">Eimeria necatrix</name>
    <dbReference type="NCBI Taxonomy" id="51315"/>
    <lineage>
        <taxon>Eukaryota</taxon>
        <taxon>Sar</taxon>
        <taxon>Alveolata</taxon>
        <taxon>Apicomplexa</taxon>
        <taxon>Conoidasida</taxon>
        <taxon>Coccidia</taxon>
        <taxon>Eucoccidiorida</taxon>
        <taxon>Eimeriorina</taxon>
        <taxon>Eimeriidae</taxon>
        <taxon>Eimeria</taxon>
    </lineage>
</organism>
<proteinExistence type="predicted"/>
<dbReference type="Proteomes" id="UP000030754">
    <property type="component" value="Unassembled WGS sequence"/>
</dbReference>
<feature type="compositionally biased region" description="Polar residues" evidence="1">
    <location>
        <begin position="482"/>
        <end position="491"/>
    </location>
</feature>
<dbReference type="OrthoDB" id="346123at2759"/>
<dbReference type="VEuPathDB" id="ToxoDB:ENH_00051680"/>
<feature type="region of interest" description="Disordered" evidence="1">
    <location>
        <begin position="288"/>
        <end position="444"/>
    </location>
</feature>
<dbReference type="EMBL" id="HG725527">
    <property type="protein sequence ID" value="CDJ68312.1"/>
    <property type="molecule type" value="Genomic_DNA"/>
</dbReference>
<dbReference type="RefSeq" id="XP_013436779.1">
    <property type="nucleotide sequence ID" value="XM_013581325.1"/>
</dbReference>
<dbReference type="GeneID" id="25475315"/>
<evidence type="ECO:0000256" key="1">
    <source>
        <dbReference type="SAM" id="MobiDB-lite"/>
    </source>
</evidence>
<feature type="compositionally biased region" description="Polar residues" evidence="1">
    <location>
        <begin position="57"/>
        <end position="66"/>
    </location>
</feature>
<reference evidence="2" key="2">
    <citation type="submission" date="2013-10" db="EMBL/GenBank/DDBJ databases">
        <authorList>
            <person name="Aslett M."/>
        </authorList>
    </citation>
    <scope>NUCLEOTIDE SEQUENCE [LARGE SCALE GENOMIC DNA]</scope>
    <source>
        <strain evidence="2">Houghton</strain>
    </source>
</reference>
<feature type="compositionally biased region" description="Polar residues" evidence="1">
    <location>
        <begin position="347"/>
        <end position="363"/>
    </location>
</feature>
<gene>
    <name evidence="2" type="ORF">ENH_00051680</name>
</gene>
<accession>U6MVL4</accession>
<sequence length="507" mass="53926">MQQVRAAVRQMPVLPSERYLRYLRLTGRRRELTALAVWLAGRPDIIPTFSEHDPSEPEQTFSSPPENSCEMKTEHANPPSGVFEKGSSASFSSGNDEVPEKRTVLRENAPSPAAAGEGEEARELGRQGDGGVQGSCSDIFPRPSPCLPDENHGEAVASLGRRNGSLEALRDESETAANLRSGCKTTDMDTGGGTISLSTSKQVSADLLPAMKANLVPRDLPVDPETHKVGSQAPANPAQDQLILPTATAGAKAKAKKQPTVKNPPPRLAHVAQKAIARSKISRPLGQAQWQAPGMPGEVPAARDPQRAAKTQHLRHSRVVAGDMVKCQPPESDDNAAAMPVEKGSDISASKAPQGSPVKLSSQSDEEPTTVAAAQLPVDTPPRGPRSNFQKKQPLMQSRLIASRASSSKLFNGPKNGLRRPSAASLPGRRGTTFGVDPTTQPTADPAQLTQEAVDLLSEPQMLAEMATLCVRLSDLFCCRSATSSVDQPSGGQAAMERPSEFEQEPI</sequence>
<feature type="region of interest" description="Disordered" evidence="1">
    <location>
        <begin position="482"/>
        <end position="507"/>
    </location>
</feature>
<protein>
    <submittedName>
        <fullName evidence="2">Uncharacterized protein</fullName>
    </submittedName>
</protein>
<dbReference type="AlphaFoldDB" id="U6MVL4"/>
<evidence type="ECO:0000313" key="3">
    <source>
        <dbReference type="Proteomes" id="UP000030754"/>
    </source>
</evidence>
<name>U6MVL4_9EIME</name>
<feature type="region of interest" description="Disordered" evidence="1">
    <location>
        <begin position="48"/>
        <end position="197"/>
    </location>
</feature>
<feature type="region of interest" description="Disordered" evidence="1">
    <location>
        <begin position="218"/>
        <end position="267"/>
    </location>
</feature>
<evidence type="ECO:0000313" key="2">
    <source>
        <dbReference type="EMBL" id="CDJ68312.1"/>
    </source>
</evidence>
<keyword evidence="3" id="KW-1185">Reference proteome</keyword>
<reference evidence="2" key="1">
    <citation type="submission" date="2013-10" db="EMBL/GenBank/DDBJ databases">
        <title>Genomic analysis of the causative agents of coccidiosis in chickens.</title>
        <authorList>
            <person name="Reid A.J."/>
            <person name="Blake D."/>
            <person name="Billington K."/>
            <person name="Browne H."/>
            <person name="Dunn M."/>
            <person name="Hung S."/>
            <person name="Kawahara F."/>
            <person name="Miranda-Saavedra D."/>
            <person name="Mourier T."/>
            <person name="Nagra H."/>
            <person name="Otto T.D."/>
            <person name="Rawlings N."/>
            <person name="Sanchez A."/>
            <person name="Sanders M."/>
            <person name="Subramaniam C."/>
            <person name="Tay Y."/>
            <person name="Dear P."/>
            <person name="Doerig C."/>
            <person name="Gruber A."/>
            <person name="Parkinson J."/>
            <person name="Shirley M."/>
            <person name="Wan K.L."/>
            <person name="Berriman M."/>
            <person name="Tomley F."/>
            <person name="Pain A."/>
        </authorList>
    </citation>
    <scope>NUCLEOTIDE SEQUENCE [LARGE SCALE GENOMIC DNA]</scope>
    <source>
        <strain evidence="2">Houghton</strain>
    </source>
</reference>